<proteinExistence type="predicted"/>
<dbReference type="RefSeq" id="WP_198123704.1">
    <property type="nucleotide sequence ID" value="NZ_JAECZC010000007.1"/>
</dbReference>
<evidence type="ECO:0000313" key="2">
    <source>
        <dbReference type="Proteomes" id="UP000632766"/>
    </source>
</evidence>
<reference evidence="1 2" key="1">
    <citation type="journal article" date="2021" name="Int. J. Syst. Evol. Microbiol.">
        <title>Amazonocrinis nigriterrae gen. nov., sp. nov., Atlanticothrix silvestris gen. nov., sp. nov. and Dendronalium phyllosphericum gen. nov., sp. nov., nostocacean cyanobacteria from Brazilian environments.</title>
        <authorList>
            <person name="Alvarenga D.O."/>
            <person name="Andreote A.P.D."/>
            <person name="Branco L.H.Z."/>
            <person name="Delbaje E."/>
            <person name="Cruz R.B."/>
            <person name="Varani A.M."/>
            <person name="Fiore M.F."/>
        </authorList>
    </citation>
    <scope>NUCLEOTIDE SEQUENCE [LARGE SCALE GENOMIC DNA]</scope>
    <source>
        <strain evidence="1 2">CENA67</strain>
    </source>
</reference>
<gene>
    <name evidence="1" type="ORF">I8748_05810</name>
</gene>
<keyword evidence="2" id="KW-1185">Reference proteome</keyword>
<organism evidence="1 2">
    <name type="scientific">Amazonocrinis nigriterrae CENA67</name>
    <dbReference type="NCBI Taxonomy" id="2794033"/>
    <lineage>
        <taxon>Bacteria</taxon>
        <taxon>Bacillati</taxon>
        <taxon>Cyanobacteriota</taxon>
        <taxon>Cyanophyceae</taxon>
        <taxon>Nostocales</taxon>
        <taxon>Nostocaceae</taxon>
        <taxon>Amazonocrinis</taxon>
        <taxon>Amazonocrinis nigriterrae</taxon>
    </lineage>
</organism>
<name>A0A8J7L734_9NOST</name>
<sequence>MIDKEQEACLPIPVNLELFNSHCELPYGLKTHHIYQAMTEFIDFLGFINVQLKTKDMSRLESFLMPANFSSIVGEFMNMSIPKYCRNLVKNQYHNGHPDLIPINTFPENAVQYSNQGIEVKGSRHLNGWQGHNPEAVWLMVFCFDSNTSSDSIKNVEPKPFVFRAVYAAKLNEDDWTFSGRSSTSRRTITASVNKNGFRKMKSNWIYEDPSHL</sequence>
<dbReference type="AlphaFoldDB" id="A0A8J7L734"/>
<protein>
    <submittedName>
        <fullName evidence="1">Uncharacterized protein</fullName>
    </submittedName>
</protein>
<evidence type="ECO:0000313" key="1">
    <source>
        <dbReference type="EMBL" id="MBH8561700.1"/>
    </source>
</evidence>
<dbReference type="EMBL" id="JAECZC010000007">
    <property type="protein sequence ID" value="MBH8561700.1"/>
    <property type="molecule type" value="Genomic_DNA"/>
</dbReference>
<dbReference type="Proteomes" id="UP000632766">
    <property type="component" value="Unassembled WGS sequence"/>
</dbReference>
<accession>A0A8J7L734</accession>
<comment type="caution">
    <text evidence="1">The sequence shown here is derived from an EMBL/GenBank/DDBJ whole genome shotgun (WGS) entry which is preliminary data.</text>
</comment>